<comment type="caution">
    <text evidence="2">The sequence shown here is derived from an EMBL/GenBank/DDBJ whole genome shotgun (WGS) entry which is preliminary data.</text>
</comment>
<protein>
    <submittedName>
        <fullName evidence="2">Uncharacterized protein</fullName>
    </submittedName>
</protein>
<dbReference type="AlphaFoldDB" id="A0A0F9NVT5"/>
<proteinExistence type="predicted"/>
<reference evidence="2" key="1">
    <citation type="journal article" date="2015" name="Nature">
        <title>Complex archaea that bridge the gap between prokaryotes and eukaryotes.</title>
        <authorList>
            <person name="Spang A."/>
            <person name="Saw J.H."/>
            <person name="Jorgensen S.L."/>
            <person name="Zaremba-Niedzwiedzka K."/>
            <person name="Martijn J."/>
            <person name="Lind A.E."/>
            <person name="van Eijk R."/>
            <person name="Schleper C."/>
            <person name="Guy L."/>
            <person name="Ettema T.J."/>
        </authorList>
    </citation>
    <scope>NUCLEOTIDE SEQUENCE</scope>
</reference>
<keyword evidence="1" id="KW-1133">Transmembrane helix</keyword>
<gene>
    <name evidence="2" type="ORF">LCGC14_1212990</name>
</gene>
<organism evidence="2">
    <name type="scientific">marine sediment metagenome</name>
    <dbReference type="NCBI Taxonomy" id="412755"/>
    <lineage>
        <taxon>unclassified sequences</taxon>
        <taxon>metagenomes</taxon>
        <taxon>ecological metagenomes</taxon>
    </lineage>
</organism>
<evidence type="ECO:0000313" key="2">
    <source>
        <dbReference type="EMBL" id="KKM92980.1"/>
    </source>
</evidence>
<name>A0A0F9NVT5_9ZZZZ</name>
<feature type="transmembrane region" description="Helical" evidence="1">
    <location>
        <begin position="7"/>
        <end position="30"/>
    </location>
</feature>
<sequence>MTIRRKLLFWILPPIIVIGTITVGTVYYFISKNVKQNIFDQLEIAVEELLKHVSFFLEGKRGRTTDFVPWGIINYV</sequence>
<keyword evidence="1" id="KW-0472">Membrane</keyword>
<dbReference type="EMBL" id="LAZR01006327">
    <property type="protein sequence ID" value="KKM92980.1"/>
    <property type="molecule type" value="Genomic_DNA"/>
</dbReference>
<evidence type="ECO:0000256" key="1">
    <source>
        <dbReference type="SAM" id="Phobius"/>
    </source>
</evidence>
<accession>A0A0F9NVT5</accession>
<keyword evidence="1" id="KW-0812">Transmembrane</keyword>